<organism evidence="2 3">
    <name type="scientific">Jatropha curcas</name>
    <name type="common">Barbados nut</name>
    <dbReference type="NCBI Taxonomy" id="180498"/>
    <lineage>
        <taxon>Eukaryota</taxon>
        <taxon>Viridiplantae</taxon>
        <taxon>Streptophyta</taxon>
        <taxon>Embryophyta</taxon>
        <taxon>Tracheophyta</taxon>
        <taxon>Spermatophyta</taxon>
        <taxon>Magnoliopsida</taxon>
        <taxon>eudicotyledons</taxon>
        <taxon>Gunneridae</taxon>
        <taxon>Pentapetalae</taxon>
        <taxon>rosids</taxon>
        <taxon>fabids</taxon>
        <taxon>Malpighiales</taxon>
        <taxon>Euphorbiaceae</taxon>
        <taxon>Crotonoideae</taxon>
        <taxon>Jatropheae</taxon>
        <taxon>Jatropha</taxon>
    </lineage>
</organism>
<name>A0A067KH38_JATCU</name>
<dbReference type="Proteomes" id="UP000027138">
    <property type="component" value="Unassembled WGS sequence"/>
</dbReference>
<feature type="region of interest" description="Disordered" evidence="1">
    <location>
        <begin position="245"/>
        <end position="266"/>
    </location>
</feature>
<dbReference type="AlphaFoldDB" id="A0A067KH38"/>
<sequence>MARGRWVDSDALSSGPRGGHEQGCSRHGRGGVIPPPPPFGTPGASSSIQPPVPAPTSKIYTNCIVSICTSIYPSSQVSRQIIRIIKLHLDKDGYTWDAVPQEAKDFYWDEFQKHFLWEEVITAMLKVAWRNYVLYATLKKQQCVSQKAEKYGREPTSMEVFKYTHTKDHDGETFVDRRAMGVNENYSTARNRVLSSQLAFDGQPSVDELALYLDATGGQKKRKEYGTGSQASHFYYNLASNAAGALPSQPQPKHCAVDDQEKQLAA</sequence>
<dbReference type="OrthoDB" id="1302510at2759"/>
<dbReference type="InterPro" id="IPR004252">
    <property type="entry name" value="Probable_transposase_24"/>
</dbReference>
<accession>A0A067KH38</accession>
<feature type="compositionally biased region" description="Basic and acidic residues" evidence="1">
    <location>
        <begin position="255"/>
        <end position="266"/>
    </location>
</feature>
<evidence type="ECO:0000256" key="1">
    <source>
        <dbReference type="SAM" id="MobiDB-lite"/>
    </source>
</evidence>
<gene>
    <name evidence="2" type="ORF">JCGZ_12646</name>
</gene>
<keyword evidence="3" id="KW-1185">Reference proteome</keyword>
<feature type="region of interest" description="Disordered" evidence="1">
    <location>
        <begin position="1"/>
        <end position="51"/>
    </location>
</feature>
<evidence type="ECO:0000313" key="3">
    <source>
        <dbReference type="Proteomes" id="UP000027138"/>
    </source>
</evidence>
<dbReference type="EMBL" id="KK914535">
    <property type="protein sequence ID" value="KDP34298.1"/>
    <property type="molecule type" value="Genomic_DNA"/>
</dbReference>
<proteinExistence type="predicted"/>
<evidence type="ECO:0000313" key="2">
    <source>
        <dbReference type="EMBL" id="KDP34298.1"/>
    </source>
</evidence>
<dbReference type="Pfam" id="PF03004">
    <property type="entry name" value="Transposase_24"/>
    <property type="match status" value="1"/>
</dbReference>
<reference evidence="2 3" key="1">
    <citation type="journal article" date="2014" name="PLoS ONE">
        <title>Global Analysis of Gene Expression Profiles in Physic Nut (Jatropha curcas L.) Seedlings Exposed to Salt Stress.</title>
        <authorList>
            <person name="Zhang L."/>
            <person name="Zhang C."/>
            <person name="Wu P."/>
            <person name="Chen Y."/>
            <person name="Li M."/>
            <person name="Jiang H."/>
            <person name="Wu G."/>
        </authorList>
    </citation>
    <scope>NUCLEOTIDE SEQUENCE [LARGE SCALE GENOMIC DNA]</scope>
    <source>
        <strain evidence="3">cv. GZQX0401</strain>
        <tissue evidence="2">Young leaves</tissue>
    </source>
</reference>
<protein>
    <submittedName>
        <fullName evidence="2">Uncharacterized protein</fullName>
    </submittedName>
</protein>